<dbReference type="InParanoid" id="A0A482WLA5"/>
<evidence type="ECO:0000313" key="4">
    <source>
        <dbReference type="EMBL" id="RZF34337.1"/>
    </source>
</evidence>
<feature type="region of interest" description="Disordered" evidence="2">
    <location>
        <begin position="491"/>
        <end position="618"/>
    </location>
</feature>
<evidence type="ECO:0000256" key="1">
    <source>
        <dbReference type="SAM" id="Coils"/>
    </source>
</evidence>
<feature type="compositionally biased region" description="Polar residues" evidence="2">
    <location>
        <begin position="582"/>
        <end position="595"/>
    </location>
</feature>
<feature type="compositionally biased region" description="Low complexity" evidence="2">
    <location>
        <begin position="1"/>
        <end position="18"/>
    </location>
</feature>
<dbReference type="InterPro" id="IPR036034">
    <property type="entry name" value="PDZ_sf"/>
</dbReference>
<feature type="compositionally biased region" description="Basic residues" evidence="2">
    <location>
        <begin position="543"/>
        <end position="562"/>
    </location>
</feature>
<gene>
    <name evidence="4" type="ORF">LSTR_LSTR008876</name>
</gene>
<feature type="region of interest" description="Disordered" evidence="2">
    <location>
        <begin position="1"/>
        <end position="54"/>
    </location>
</feature>
<feature type="region of interest" description="Disordered" evidence="2">
    <location>
        <begin position="420"/>
        <end position="450"/>
    </location>
</feature>
<dbReference type="EMBL" id="QKKF02031779">
    <property type="protein sequence ID" value="RZF34337.1"/>
    <property type="molecule type" value="Genomic_DNA"/>
</dbReference>
<feature type="compositionally biased region" description="Low complexity" evidence="2">
    <location>
        <begin position="103"/>
        <end position="125"/>
    </location>
</feature>
<name>A0A482WLA5_LAOST</name>
<dbReference type="STRING" id="195883.A0A482WLA5"/>
<keyword evidence="5" id="KW-1185">Reference proteome</keyword>
<feature type="compositionally biased region" description="Basic and acidic residues" evidence="2">
    <location>
        <begin position="518"/>
        <end position="528"/>
    </location>
</feature>
<evidence type="ECO:0000313" key="5">
    <source>
        <dbReference type="Proteomes" id="UP000291343"/>
    </source>
</evidence>
<dbReference type="SMR" id="A0A482WLA5"/>
<dbReference type="InterPro" id="IPR001478">
    <property type="entry name" value="PDZ"/>
</dbReference>
<proteinExistence type="predicted"/>
<feature type="compositionally biased region" description="Polar residues" evidence="2">
    <location>
        <begin position="429"/>
        <end position="438"/>
    </location>
</feature>
<feature type="compositionally biased region" description="Polar residues" evidence="2">
    <location>
        <begin position="704"/>
        <end position="713"/>
    </location>
</feature>
<keyword evidence="1" id="KW-0175">Coiled coil</keyword>
<feature type="region of interest" description="Disordered" evidence="2">
    <location>
        <begin position="635"/>
        <end position="760"/>
    </location>
</feature>
<feature type="region of interest" description="Disordered" evidence="2">
    <location>
        <begin position="89"/>
        <end position="125"/>
    </location>
</feature>
<dbReference type="OrthoDB" id="449487at2759"/>
<dbReference type="AlphaFoldDB" id="A0A482WLA5"/>
<dbReference type="SMART" id="SM00228">
    <property type="entry name" value="PDZ"/>
    <property type="match status" value="1"/>
</dbReference>
<reference evidence="4 5" key="1">
    <citation type="journal article" date="2017" name="Gigascience">
        <title>Genome sequence of the small brown planthopper, Laodelphax striatellus.</title>
        <authorList>
            <person name="Zhu J."/>
            <person name="Jiang F."/>
            <person name="Wang X."/>
            <person name="Yang P."/>
            <person name="Bao Y."/>
            <person name="Zhao W."/>
            <person name="Wang W."/>
            <person name="Lu H."/>
            <person name="Wang Q."/>
            <person name="Cui N."/>
            <person name="Li J."/>
            <person name="Chen X."/>
            <person name="Luo L."/>
            <person name="Yu J."/>
            <person name="Kang L."/>
            <person name="Cui F."/>
        </authorList>
    </citation>
    <scope>NUCLEOTIDE SEQUENCE [LARGE SCALE GENOMIC DNA]</scope>
    <source>
        <strain evidence="4">Lst14</strain>
    </source>
</reference>
<dbReference type="FunCoup" id="A0A482WLA5">
    <property type="interactions" value="14"/>
</dbReference>
<comment type="caution">
    <text evidence="4">The sequence shown here is derived from an EMBL/GenBank/DDBJ whole genome shotgun (WGS) entry which is preliminary data.</text>
</comment>
<dbReference type="Proteomes" id="UP000291343">
    <property type="component" value="Unassembled WGS sequence"/>
</dbReference>
<feature type="compositionally biased region" description="Basic and acidic residues" evidence="2">
    <location>
        <begin position="491"/>
        <end position="502"/>
    </location>
</feature>
<sequence length="760" mass="85149">MTRMGSTSQLSETSASSTKRFGKGIIRASKKSTVMHSDYYDDEKEDESSNGLSNQRSISLSALHSASAPLEPRMAQLETLEAKMASIEVSLSTTTSPRRKKMSSGTTTPTPNTPTPNINNSNTNSVASIYRTSKDIAKELDMLRNTLRDKENVINSLKGQLCTSMSIGRLSANNYLQRQNQNNQPLNEKERKAAEDRLNKLRSELDAKRLAMKNIKLSLERLDITDNIDVRIQQAELEYQLGREELNLLSILEESRNLQACLEDAAQNKESDTIFGYMKDSSAVTLHAVELPYDPKSPRFGAGPKEDASGLFIEWATEDSGLQKGDRLFEVNGKSVLSKSKEDMIRLLTVSPDPAQLVVLRKQPSHLDQLMTNLQAELSVVREKAGEAERTRDSFRSDNVRLTHRISYLEEQVAELLERAREDERKSPIMSSASSVKSGHTAPASPKPEVQVFQKGPQVTALVANLPGLEVGSKPQADSSIVLPTMKPKLKQDSVQDVRSIKSLDLGGNESSRHLHRSRESSKKRESGHLQPAQSTNSLDTKTKHHSKSYHRSTHHHPHYHHMNSSMTNDSSSTPRLEKSNSSRVLDYNSESSLIDQRRGHSHRHTPESHRIHLEQRQRHIREARSSLFDYIERDKSSSKSLDFDSEPGYSYGNQQPAGQTPHHAHQKSLDYSSESLNHFKKQSEHRAARPVPPKKPLRLSLHRATSLQSVENGSEKKTLKRNHKGEAPPIPQSALNWSSPTPGMHSANHVSNKSNEKWC</sequence>
<dbReference type="Gene3D" id="2.30.42.10">
    <property type="match status" value="1"/>
</dbReference>
<evidence type="ECO:0000259" key="3">
    <source>
        <dbReference type="PROSITE" id="PS50106"/>
    </source>
</evidence>
<feature type="domain" description="PDZ" evidence="3">
    <location>
        <begin position="316"/>
        <end position="363"/>
    </location>
</feature>
<organism evidence="4 5">
    <name type="scientific">Laodelphax striatellus</name>
    <name type="common">Small brown planthopper</name>
    <name type="synonym">Delphax striatella</name>
    <dbReference type="NCBI Taxonomy" id="195883"/>
    <lineage>
        <taxon>Eukaryota</taxon>
        <taxon>Metazoa</taxon>
        <taxon>Ecdysozoa</taxon>
        <taxon>Arthropoda</taxon>
        <taxon>Hexapoda</taxon>
        <taxon>Insecta</taxon>
        <taxon>Pterygota</taxon>
        <taxon>Neoptera</taxon>
        <taxon>Paraneoptera</taxon>
        <taxon>Hemiptera</taxon>
        <taxon>Auchenorrhyncha</taxon>
        <taxon>Fulgoroidea</taxon>
        <taxon>Delphacidae</taxon>
        <taxon>Criomorphinae</taxon>
        <taxon>Laodelphax</taxon>
    </lineage>
</organism>
<feature type="coiled-coil region" evidence="1">
    <location>
        <begin position="191"/>
        <end position="218"/>
    </location>
</feature>
<evidence type="ECO:0000256" key="2">
    <source>
        <dbReference type="SAM" id="MobiDB-lite"/>
    </source>
</evidence>
<protein>
    <recommendedName>
        <fullName evidence="3">PDZ domain-containing protein</fullName>
    </recommendedName>
</protein>
<accession>A0A482WLA5</accession>
<dbReference type="SUPFAM" id="SSF50156">
    <property type="entry name" value="PDZ domain-like"/>
    <property type="match status" value="1"/>
</dbReference>
<feature type="compositionally biased region" description="Basic and acidic residues" evidence="2">
    <location>
        <begin position="605"/>
        <end position="618"/>
    </location>
</feature>
<dbReference type="PROSITE" id="PS50106">
    <property type="entry name" value="PDZ"/>
    <property type="match status" value="1"/>
</dbReference>
<feature type="compositionally biased region" description="Low complexity" evidence="2">
    <location>
        <begin position="563"/>
        <end position="574"/>
    </location>
</feature>